<dbReference type="InterPro" id="IPR005548">
    <property type="entry name" value="Cell_div_FtsQ/DivIB_C"/>
</dbReference>
<dbReference type="Proteomes" id="UP000297861">
    <property type="component" value="Unassembled WGS sequence"/>
</dbReference>
<evidence type="ECO:0000313" key="2">
    <source>
        <dbReference type="EMBL" id="TFD97149.1"/>
    </source>
</evidence>
<gene>
    <name evidence="2" type="ORF">E2605_05635</name>
</gene>
<name>A0A4Y8L397_9BACT</name>
<dbReference type="AlphaFoldDB" id="A0A4Y8L397"/>
<dbReference type="Pfam" id="PF03799">
    <property type="entry name" value="FtsQ_DivIB_C"/>
    <property type="match status" value="1"/>
</dbReference>
<organism evidence="2 3">
    <name type="scientific">Dysgonomonas capnocytophagoides</name>
    <dbReference type="NCBI Taxonomy" id="45254"/>
    <lineage>
        <taxon>Bacteria</taxon>
        <taxon>Pseudomonadati</taxon>
        <taxon>Bacteroidota</taxon>
        <taxon>Bacteroidia</taxon>
        <taxon>Bacteroidales</taxon>
        <taxon>Dysgonomonadaceae</taxon>
        <taxon>Dysgonomonas</taxon>
    </lineage>
</organism>
<protein>
    <recommendedName>
        <fullName evidence="1">Cell division protein FtsQ/DivIB C-terminal domain-containing protein</fullName>
    </recommendedName>
</protein>
<dbReference type="EMBL" id="SOML01000003">
    <property type="protein sequence ID" value="TFD97149.1"/>
    <property type="molecule type" value="Genomic_DNA"/>
</dbReference>
<accession>A0A4Y8L397</accession>
<feature type="domain" description="Cell division protein FtsQ/DivIB C-terminal" evidence="1">
    <location>
        <begin position="118"/>
        <end position="219"/>
    </location>
</feature>
<keyword evidence="3" id="KW-1185">Reference proteome</keyword>
<reference evidence="2 3" key="1">
    <citation type="submission" date="2019-03" db="EMBL/GenBank/DDBJ databases">
        <title>San Antonio Military Medical Center submission to MRSN (WRAIR), pending publication.</title>
        <authorList>
            <person name="Blyth D.M."/>
            <person name="Mccarthy S.L."/>
            <person name="Schall S.E."/>
            <person name="Stam J.A."/>
            <person name="Ong A.C."/>
            <person name="Mcgann P.T."/>
        </authorList>
    </citation>
    <scope>NUCLEOTIDE SEQUENCE [LARGE SCALE GENOMIC DNA]</scope>
    <source>
        <strain evidence="2 3">MRSN571793</strain>
    </source>
</reference>
<dbReference type="GO" id="GO:0051301">
    <property type="term" value="P:cell division"/>
    <property type="evidence" value="ECO:0007669"/>
    <property type="project" value="UniProtKB-KW"/>
</dbReference>
<sequence>MVKKILIITGLCLLGGYLIFAAFFFEKQPQEKVCSHFEVVVDNKSDDKFIEASDIEKDINTKGLNPYGKQLKEVDTYAIQQEILENKLIRSANVFITSDGGIRAVIQERIPVLRIIPDNGNSYYIDKQGEAMPLSNRNTAYLPLATGNIKEDFAATDLYKFALYLYDNAFWNAQIEQIVVRSKTDVSLITRIGDHEVLLGSLDNYEDKLARLKTFYTEALPNTGWNRYSKLNLKYDKQVIGTKR</sequence>
<comment type="caution">
    <text evidence="2">The sequence shown here is derived from an EMBL/GenBank/DDBJ whole genome shotgun (WGS) entry which is preliminary data.</text>
</comment>
<evidence type="ECO:0000313" key="3">
    <source>
        <dbReference type="Proteomes" id="UP000297861"/>
    </source>
</evidence>
<proteinExistence type="predicted"/>
<evidence type="ECO:0000259" key="1">
    <source>
        <dbReference type="Pfam" id="PF03799"/>
    </source>
</evidence>
<dbReference type="OrthoDB" id="1466667at2"/>
<dbReference type="STRING" id="1121485.GCA_000426485_01287"/>
<dbReference type="RefSeq" id="WP_026625478.1">
    <property type="nucleotide sequence ID" value="NZ_JAWZLG010000100.1"/>
</dbReference>